<evidence type="ECO:0000313" key="1">
    <source>
        <dbReference type="EMBL" id="CAB4737077.1"/>
    </source>
</evidence>
<name>A0A6J7G3G1_9ZZZZ</name>
<dbReference type="EMBL" id="CAFBOF010000002">
    <property type="protein sequence ID" value="CAB4968960.1"/>
    <property type="molecule type" value="Genomic_DNA"/>
</dbReference>
<gene>
    <name evidence="1" type="ORF">UFOPK2683_01645</name>
    <name evidence="2" type="ORF">UFOPK3605_00348</name>
    <name evidence="3" type="ORF">UFOPK3897_00173</name>
    <name evidence="4" type="ORF">UFOPK4121_00226</name>
</gene>
<evidence type="ECO:0000313" key="4">
    <source>
        <dbReference type="EMBL" id="CAB5014194.1"/>
    </source>
</evidence>
<dbReference type="EMBL" id="CAEZYK010000149">
    <property type="protein sequence ID" value="CAB4737077.1"/>
    <property type="molecule type" value="Genomic_DNA"/>
</dbReference>
<dbReference type="Pfam" id="PF12007">
    <property type="entry name" value="DUF3501"/>
    <property type="match status" value="1"/>
</dbReference>
<evidence type="ECO:0000313" key="3">
    <source>
        <dbReference type="EMBL" id="CAB4968960.1"/>
    </source>
</evidence>
<accession>A0A6J7G3G1</accession>
<organism evidence="2">
    <name type="scientific">freshwater metagenome</name>
    <dbReference type="NCBI Taxonomy" id="449393"/>
    <lineage>
        <taxon>unclassified sequences</taxon>
        <taxon>metagenomes</taxon>
        <taxon>ecological metagenomes</taxon>
    </lineage>
</organism>
<dbReference type="AlphaFoldDB" id="A0A6J7G3G1"/>
<protein>
    <submittedName>
        <fullName evidence="2">Unannotated protein</fullName>
    </submittedName>
</protein>
<dbReference type="EMBL" id="CAFBMM010000008">
    <property type="protein sequence ID" value="CAB4898563.1"/>
    <property type="molecule type" value="Genomic_DNA"/>
</dbReference>
<dbReference type="InterPro" id="IPR021890">
    <property type="entry name" value="DUF3501"/>
</dbReference>
<evidence type="ECO:0000313" key="2">
    <source>
        <dbReference type="EMBL" id="CAB4898563.1"/>
    </source>
</evidence>
<reference evidence="2" key="1">
    <citation type="submission" date="2020-05" db="EMBL/GenBank/DDBJ databases">
        <authorList>
            <person name="Chiriac C."/>
            <person name="Salcher M."/>
            <person name="Ghai R."/>
            <person name="Kavagutti S V."/>
        </authorList>
    </citation>
    <scope>NUCLEOTIDE SEQUENCE</scope>
</reference>
<sequence>MQKLAITDIKDHREYERERDEFRSSVIALKKRRRFGLGEFMTIVFENTATMRFQIQEMARAEKMIRDEQIAHEVATYNDLIPNAGELSATFFIEINNEEKLREWLPKLVGIENCVSVWVDDSEVRAEEEDSERLTREDITSAVHYLRFSFTSAQQAAFATSAIKIVIDHPQYQASLMLSDEQRSEIASDFSD</sequence>
<proteinExistence type="predicted"/>
<dbReference type="EMBL" id="CAFBPQ010000003">
    <property type="protein sequence ID" value="CAB5014194.1"/>
    <property type="molecule type" value="Genomic_DNA"/>
</dbReference>